<dbReference type="Proteomes" id="UP001165085">
    <property type="component" value="Unassembled WGS sequence"/>
</dbReference>
<organism evidence="4 5">
    <name type="scientific">Triparma strigata</name>
    <dbReference type="NCBI Taxonomy" id="1606541"/>
    <lineage>
        <taxon>Eukaryota</taxon>
        <taxon>Sar</taxon>
        <taxon>Stramenopiles</taxon>
        <taxon>Ochrophyta</taxon>
        <taxon>Bolidophyceae</taxon>
        <taxon>Parmales</taxon>
        <taxon>Triparmaceae</taxon>
        <taxon>Triparma</taxon>
    </lineage>
</organism>
<evidence type="ECO:0000313" key="4">
    <source>
        <dbReference type="EMBL" id="GMH71365.1"/>
    </source>
</evidence>
<evidence type="ECO:0000256" key="2">
    <source>
        <dbReference type="ARBA" id="ARBA00022737"/>
    </source>
</evidence>
<dbReference type="AlphaFoldDB" id="A0A9W7AP54"/>
<dbReference type="InterPro" id="IPR050647">
    <property type="entry name" value="Plant_LRR-RLKs"/>
</dbReference>
<dbReference type="Gene3D" id="3.80.10.10">
    <property type="entry name" value="Ribonuclease Inhibitor"/>
    <property type="match status" value="1"/>
</dbReference>
<dbReference type="PANTHER" id="PTHR48056">
    <property type="entry name" value="LRR RECEPTOR-LIKE SERINE/THREONINE-PROTEIN KINASE-RELATED"/>
    <property type="match status" value="1"/>
</dbReference>
<dbReference type="PANTHER" id="PTHR48056:SF78">
    <property type="entry name" value="PROTEIN KINASE DOMAIN-CONTAINING PROTEIN"/>
    <property type="match status" value="1"/>
</dbReference>
<dbReference type="SUPFAM" id="SSF52058">
    <property type="entry name" value="L domain-like"/>
    <property type="match status" value="1"/>
</dbReference>
<comment type="caution">
    <text evidence="4">The sequence shown here is derived from an EMBL/GenBank/DDBJ whole genome shotgun (WGS) entry which is preliminary data.</text>
</comment>
<evidence type="ECO:0000256" key="3">
    <source>
        <dbReference type="SAM" id="MobiDB-lite"/>
    </source>
</evidence>
<feature type="region of interest" description="Disordered" evidence="3">
    <location>
        <begin position="504"/>
        <end position="524"/>
    </location>
</feature>
<name>A0A9W7AP54_9STRA</name>
<dbReference type="InterPro" id="IPR032675">
    <property type="entry name" value="LRR_dom_sf"/>
</dbReference>
<evidence type="ECO:0000256" key="1">
    <source>
        <dbReference type="ARBA" id="ARBA00022614"/>
    </source>
</evidence>
<dbReference type="InterPro" id="IPR001611">
    <property type="entry name" value="Leu-rich_rpt"/>
</dbReference>
<gene>
    <name evidence="4" type="ORF">TrST_g3338</name>
</gene>
<sequence length="562" mass="64153">MLFLLENKLSGIIPKEIGKCTALTNLYLYTNQLSGVIPPTIGNLKNLTSFAIFNNQLSGSLPPSICDLSNVEEFYIYNNNFSGSLPPALGNLSNLSDLQIGDNLFTGSLPTSLTNLSNLGKFHAMGNDFSHTRIPTAFEEMRERLGHEFVTDWNKNELYLNRAKEAIDSIKDMDARSKVTSLQEDLFNHVKSKDTDKADEIFEELKEIAQEQTERLGEATAIVLFNYRFRDNGHRFREIEGIEDIPAAKQVDVDGETPEERVELLLATADWKETEFQDKMTSEIIDPMNTASSIKDLCEKYGIDSSEYVYDKFGNSVELIDPLFAFGNGTEKHILVKPRFGPPKSYQRTLAKEKEGIEKSGADKWIGLRDLNRVTLEFEDPLMLTLAYKALLKKFKISGLKNKFEWIHTDTYKQPPDIHMNLDLGDGWLVEVQLMFASILTIKKELHKYYDIVRAKNPRTILSPVFKTAKTNESLKDEEYEKLKTIIECNKEMDVQNQNFASMNVDGGGNGGENKRLREENESVKSENKRLKTFIREKMIDEANEILGEFEEEEFEEEEFGE</sequence>
<accession>A0A9W7AP54</accession>
<dbReference type="EMBL" id="BRXY01000148">
    <property type="protein sequence ID" value="GMH71365.1"/>
    <property type="molecule type" value="Genomic_DNA"/>
</dbReference>
<reference evidence="5" key="1">
    <citation type="journal article" date="2023" name="Commun. Biol.">
        <title>Genome analysis of Parmales, the sister group of diatoms, reveals the evolutionary specialization of diatoms from phago-mixotrophs to photoautotrophs.</title>
        <authorList>
            <person name="Ban H."/>
            <person name="Sato S."/>
            <person name="Yoshikawa S."/>
            <person name="Yamada K."/>
            <person name="Nakamura Y."/>
            <person name="Ichinomiya M."/>
            <person name="Sato N."/>
            <person name="Blanc-Mathieu R."/>
            <person name="Endo H."/>
            <person name="Kuwata A."/>
            <person name="Ogata H."/>
        </authorList>
    </citation>
    <scope>NUCLEOTIDE SEQUENCE [LARGE SCALE GENOMIC DNA]</scope>
    <source>
        <strain evidence="5">NIES 3701</strain>
    </source>
</reference>
<protein>
    <submittedName>
        <fullName evidence="4">Uncharacterized protein</fullName>
    </submittedName>
</protein>
<feature type="compositionally biased region" description="Basic and acidic residues" evidence="3">
    <location>
        <begin position="513"/>
        <end position="524"/>
    </location>
</feature>
<keyword evidence="5" id="KW-1185">Reference proteome</keyword>
<proteinExistence type="predicted"/>
<dbReference type="FunFam" id="3.80.10.10:FF:000221">
    <property type="entry name" value="Leucine-rich repeat receptor-like protein kinase PXL1"/>
    <property type="match status" value="1"/>
</dbReference>
<dbReference type="GO" id="GO:0033612">
    <property type="term" value="F:receptor serine/threonine kinase binding"/>
    <property type="evidence" value="ECO:0007669"/>
    <property type="project" value="TreeGrafter"/>
</dbReference>
<dbReference type="OrthoDB" id="676979at2759"/>
<keyword evidence="1" id="KW-0433">Leucine-rich repeat</keyword>
<keyword evidence="2" id="KW-0677">Repeat</keyword>
<dbReference type="Pfam" id="PF00560">
    <property type="entry name" value="LRR_1"/>
    <property type="match status" value="3"/>
</dbReference>
<evidence type="ECO:0000313" key="5">
    <source>
        <dbReference type="Proteomes" id="UP001165085"/>
    </source>
</evidence>